<feature type="compositionally biased region" description="Low complexity" evidence="9">
    <location>
        <begin position="398"/>
        <end position="407"/>
    </location>
</feature>
<evidence type="ECO:0000256" key="1">
    <source>
        <dbReference type="ARBA" id="ARBA00001946"/>
    </source>
</evidence>
<dbReference type="OrthoDB" id="272147at2759"/>
<dbReference type="GO" id="GO:0004651">
    <property type="term" value="F:polynucleotide 5'-phosphatase activity"/>
    <property type="evidence" value="ECO:0007669"/>
    <property type="project" value="UniProtKB-UniRule"/>
</dbReference>
<feature type="compositionally biased region" description="Pro residues" evidence="9">
    <location>
        <begin position="176"/>
        <end position="185"/>
    </location>
</feature>
<organism evidence="11 12">
    <name type="scientific">Monilinia laxa</name>
    <name type="common">Brown rot fungus</name>
    <name type="synonym">Sclerotinia laxa</name>
    <dbReference type="NCBI Taxonomy" id="61186"/>
    <lineage>
        <taxon>Eukaryota</taxon>
        <taxon>Fungi</taxon>
        <taxon>Dikarya</taxon>
        <taxon>Ascomycota</taxon>
        <taxon>Pezizomycotina</taxon>
        <taxon>Leotiomycetes</taxon>
        <taxon>Helotiales</taxon>
        <taxon>Sclerotiniaceae</taxon>
        <taxon>Monilinia</taxon>
    </lineage>
</organism>
<dbReference type="Pfam" id="PF02940">
    <property type="entry name" value="mRNA_triPase"/>
    <property type="match status" value="1"/>
</dbReference>
<evidence type="ECO:0000256" key="6">
    <source>
        <dbReference type="ARBA" id="ARBA00023242"/>
    </source>
</evidence>
<dbReference type="GO" id="GO:0140818">
    <property type="term" value="F:mRNA 5'-triphosphate monophosphatase activity"/>
    <property type="evidence" value="ECO:0007669"/>
    <property type="project" value="UniProtKB-EC"/>
</dbReference>
<dbReference type="EC" id="3.6.1.74" evidence="8"/>
<evidence type="ECO:0000256" key="2">
    <source>
        <dbReference type="ARBA" id="ARBA00004123"/>
    </source>
</evidence>
<comment type="function">
    <text evidence="8">First step of mRNA capping. Converts the 5'-triphosphate end of a nascent mRNA chain into a diphosphate end.</text>
</comment>
<dbReference type="GO" id="GO:0006370">
    <property type="term" value="P:7-methylguanosine mRNA capping"/>
    <property type="evidence" value="ECO:0007669"/>
    <property type="project" value="UniProtKB-UniRule"/>
</dbReference>
<feature type="compositionally biased region" description="Polar residues" evidence="9">
    <location>
        <begin position="346"/>
        <end position="366"/>
    </location>
</feature>
<reference evidence="11 12" key="1">
    <citation type="submission" date="2019-06" db="EMBL/GenBank/DDBJ databases">
        <title>Genome Sequence of the Brown Rot Fungal Pathogen Monilinia laxa.</title>
        <authorList>
            <person name="De Miccolis Angelini R.M."/>
            <person name="Landi L."/>
            <person name="Abate D."/>
            <person name="Pollastro S."/>
            <person name="Romanazzi G."/>
            <person name="Faretra F."/>
        </authorList>
    </citation>
    <scope>NUCLEOTIDE SEQUENCE [LARGE SCALE GENOMIC DNA]</scope>
    <source>
        <strain evidence="11 12">Mlax316</strain>
    </source>
</reference>
<keyword evidence="5 8" id="KW-0378">Hydrolase</keyword>
<dbReference type="Proteomes" id="UP000326757">
    <property type="component" value="Unassembled WGS sequence"/>
</dbReference>
<dbReference type="GO" id="GO:0031533">
    <property type="term" value="C:mRNA capping enzyme complex"/>
    <property type="evidence" value="ECO:0007669"/>
    <property type="project" value="UniProtKB-UniRule"/>
</dbReference>
<dbReference type="FunFam" id="3.20.100.10:FF:000002">
    <property type="entry name" value="mRNA capping nucleoside-triphosphatase, putative"/>
    <property type="match status" value="1"/>
</dbReference>
<dbReference type="PANTHER" id="PTHR28118:SF1">
    <property type="entry name" value="POLYNUCLEOTIDE 5'-TRIPHOSPHATASE CTL1-RELATED"/>
    <property type="match status" value="1"/>
</dbReference>
<dbReference type="EMBL" id="VIGI01000003">
    <property type="protein sequence ID" value="KAB8302142.1"/>
    <property type="molecule type" value="Genomic_DNA"/>
</dbReference>
<dbReference type="CDD" id="cd07470">
    <property type="entry name" value="CYTH-like_mRNA_RTPase"/>
    <property type="match status" value="1"/>
</dbReference>
<dbReference type="InterPro" id="IPR040343">
    <property type="entry name" value="Cet1/Ctl1"/>
</dbReference>
<dbReference type="PANTHER" id="PTHR28118">
    <property type="entry name" value="POLYNUCLEOTIDE 5'-TRIPHOSPHATASE-RELATED"/>
    <property type="match status" value="1"/>
</dbReference>
<comment type="subcellular location">
    <subcellularLocation>
        <location evidence="2 8">Nucleus</location>
    </subcellularLocation>
</comment>
<keyword evidence="12" id="KW-1185">Reference proteome</keyword>
<comment type="catalytic activity">
    <reaction evidence="7">
        <text>a 5'-end triphospho-ribonucleoside in mRNA + H2O = a 5'-end diphospho-ribonucleoside in mRNA + phosphate + H(+)</text>
        <dbReference type="Rhea" id="RHEA:67004"/>
        <dbReference type="Rhea" id="RHEA-COMP:17164"/>
        <dbReference type="Rhea" id="RHEA-COMP:17165"/>
        <dbReference type="ChEBI" id="CHEBI:15377"/>
        <dbReference type="ChEBI" id="CHEBI:15378"/>
        <dbReference type="ChEBI" id="CHEBI:43474"/>
        <dbReference type="ChEBI" id="CHEBI:167616"/>
        <dbReference type="ChEBI" id="CHEBI:167618"/>
        <dbReference type="EC" id="3.6.1.74"/>
    </reaction>
    <physiologicalReaction direction="left-to-right" evidence="7">
        <dbReference type="Rhea" id="RHEA:67005"/>
    </physiologicalReaction>
</comment>
<dbReference type="Gene3D" id="3.20.100.10">
    <property type="entry name" value="mRNA triphosphatase Cet1-like"/>
    <property type="match status" value="1"/>
</dbReference>
<feature type="compositionally biased region" description="Polar residues" evidence="9">
    <location>
        <begin position="1"/>
        <end position="20"/>
    </location>
</feature>
<keyword evidence="6 8" id="KW-0539">Nucleus</keyword>
<gene>
    <name evidence="11" type="ORF">EYC80_005590</name>
</gene>
<evidence type="ECO:0000313" key="12">
    <source>
        <dbReference type="Proteomes" id="UP000326757"/>
    </source>
</evidence>
<evidence type="ECO:0000259" key="10">
    <source>
        <dbReference type="Pfam" id="PF02940"/>
    </source>
</evidence>
<comment type="caution">
    <text evidence="11">The sequence shown here is derived from an EMBL/GenBank/DDBJ whole genome shotgun (WGS) entry which is preliminary data.</text>
</comment>
<comment type="subunit">
    <text evidence="8">Heterodimer. The mRNA-capping enzyme is composed of two separate chains alpha and beta, respectively a mRNA guanylyltransferase and an mRNA 5'-triphosphate monophosphatase.</text>
</comment>
<evidence type="ECO:0000256" key="5">
    <source>
        <dbReference type="ARBA" id="ARBA00022801"/>
    </source>
</evidence>
<keyword evidence="8" id="KW-0506">mRNA capping</keyword>
<feature type="compositionally biased region" description="Polar residues" evidence="9">
    <location>
        <begin position="214"/>
        <end position="240"/>
    </location>
</feature>
<feature type="compositionally biased region" description="Polar residues" evidence="9">
    <location>
        <begin position="277"/>
        <end position="294"/>
    </location>
</feature>
<dbReference type="AlphaFoldDB" id="A0A5N6KEM8"/>
<protein>
    <recommendedName>
        <fullName evidence="8">mRNA-capping enzyme subunit beta</fullName>
        <ecNumber evidence="8">3.6.1.74</ecNumber>
    </recommendedName>
    <alternativeName>
        <fullName evidence="8">mRNA 5'-phosphatase</fullName>
    </alternativeName>
    <alternativeName>
        <fullName evidence="8">mRNA 5'-triphosphate monophosphatase</fullName>
    </alternativeName>
</protein>
<feature type="compositionally biased region" description="Pro residues" evidence="9">
    <location>
        <begin position="84"/>
        <end position="96"/>
    </location>
</feature>
<feature type="compositionally biased region" description="Low complexity" evidence="9">
    <location>
        <begin position="311"/>
        <end position="330"/>
    </location>
</feature>
<feature type="compositionally biased region" description="Pro residues" evidence="9">
    <location>
        <begin position="297"/>
        <end position="309"/>
    </location>
</feature>
<comment type="cofactor">
    <cofactor evidence="1 8">
        <name>Mg(2+)</name>
        <dbReference type="ChEBI" id="CHEBI:18420"/>
    </cofactor>
</comment>
<sequence length="788" mass="87669">MDLRSIINTENGQGGQSRQNAPAPVTPIQTGLPPGQTYRTYSHSSQASPGPGKHGSQSQEYGSQNGGGPYASPTTYQASHLGRPLPPTPIQAPPPNDLRSPAGSYSAPSPFRHTSTPSISAAGGQYPFPQNLQNPQSPAQHHQYPPTFHHQSQRDSYSQPNPPPYLQQYNSHIQESPPPQTPPVGIPGATHPYLQHQRSQSSLSNSTPTSAHSQPQQYQNQFTQDSPTSINQYPPNQFPNQHQRRQSQQSQPGTPLGPPLQAQRQSSGAFAQPPSPHQQRAVPTNPFTSTQYHQTSPAPPNTSIPPRRPTTPRSAYNSQSNSTSSTQQRSMSERERSLSVSPKTRLPSQTRGNLVIQQQPEEFNSSTKRKLEVREMSFEAPQRVEQYDDKPQVNGDHQSSSVSASSPQQPPRKRIRYAEPPIWARSAKGVKGLGRKINGRQEPPQPSAQGPPASLKKQESNGTHQPSPAVSRPVGGNDYDWDGPLGPWEPSITGRKPQEEMTKLVADFLFMHVVNREDTRELASRGVEVEIEAKLGQLVSKETNTRLNLPIRSETILMDNQFIAFKSTMTEAQHKNLNEYLNERVKDCYPNNPSQPKRRVKIDYLHRRETDKFYELPSSMHATLPPALRALLNPRYTVKVRVTHDQKTGQPLAKIIKARVADLDIFFPSLILDCRISINFEMRFDGDIDDLIASSDGAQRPDRNKDRLSYKQSHYQVDLTQVTQSLISNGITRTEKEHELEIELSAAAVREQGLKARNGEPHDYAKLVEGLIDNVRLLARQASPAPTH</sequence>
<name>A0A5N6KEM8_MONLA</name>
<comment type="similarity">
    <text evidence="3 8">Belongs to the fungal TPase family.</text>
</comment>
<evidence type="ECO:0000313" key="11">
    <source>
        <dbReference type="EMBL" id="KAB8302142.1"/>
    </source>
</evidence>
<dbReference type="SUPFAM" id="SSF55154">
    <property type="entry name" value="CYTH-like phosphatases"/>
    <property type="match status" value="1"/>
</dbReference>
<evidence type="ECO:0000256" key="3">
    <source>
        <dbReference type="ARBA" id="ARBA00006345"/>
    </source>
</evidence>
<evidence type="ECO:0000256" key="4">
    <source>
        <dbReference type="ARBA" id="ARBA00022664"/>
    </source>
</evidence>
<proteinExistence type="inferred from homology"/>
<keyword evidence="4 8" id="KW-0507">mRNA processing</keyword>
<evidence type="ECO:0000256" key="7">
    <source>
        <dbReference type="ARBA" id="ARBA00047740"/>
    </source>
</evidence>
<accession>A0A5N6KEM8</accession>
<feature type="compositionally biased region" description="Polar residues" evidence="9">
    <location>
        <begin position="37"/>
        <end position="48"/>
    </location>
</feature>
<evidence type="ECO:0000256" key="9">
    <source>
        <dbReference type="SAM" id="MobiDB-lite"/>
    </source>
</evidence>
<feature type="compositionally biased region" description="Polar residues" evidence="9">
    <location>
        <begin position="128"/>
        <end position="140"/>
    </location>
</feature>
<feature type="region of interest" description="Disordered" evidence="9">
    <location>
        <begin position="1"/>
        <end position="494"/>
    </location>
</feature>
<evidence type="ECO:0000256" key="8">
    <source>
        <dbReference type="RuleBase" id="RU367053"/>
    </source>
</evidence>
<feature type="compositionally biased region" description="Low complexity" evidence="9">
    <location>
        <begin position="199"/>
        <end position="213"/>
    </location>
</feature>
<feature type="domain" description="mRNA triphosphatase Cet1-like" evidence="10">
    <location>
        <begin position="499"/>
        <end position="744"/>
    </location>
</feature>
<dbReference type="InterPro" id="IPR004206">
    <property type="entry name" value="mRNA_triPase_Cet1"/>
</dbReference>
<dbReference type="InterPro" id="IPR037009">
    <property type="entry name" value="mRNA_triPase_Cet1_sf"/>
</dbReference>
<dbReference type="InterPro" id="IPR033469">
    <property type="entry name" value="CYTH-like_dom_sf"/>
</dbReference>